<dbReference type="OrthoDB" id="2789670at2759"/>
<evidence type="ECO:0000256" key="6">
    <source>
        <dbReference type="ARBA" id="ARBA00023004"/>
    </source>
</evidence>
<dbReference type="Gene3D" id="1.10.630.10">
    <property type="entry name" value="Cytochrome P450"/>
    <property type="match status" value="1"/>
</dbReference>
<feature type="transmembrane region" description="Helical" evidence="16">
    <location>
        <begin position="209"/>
        <end position="227"/>
    </location>
</feature>
<dbReference type="EMBL" id="BKCP01006849">
    <property type="protein sequence ID" value="GER44255.1"/>
    <property type="molecule type" value="Genomic_DNA"/>
</dbReference>
<dbReference type="PANTHER" id="PTHR47947:SF39">
    <property type="entry name" value="CYTOCHROME P450"/>
    <property type="match status" value="1"/>
</dbReference>
<evidence type="ECO:0000256" key="15">
    <source>
        <dbReference type="RuleBase" id="RU000461"/>
    </source>
</evidence>
<dbReference type="SUPFAM" id="SSF48264">
    <property type="entry name" value="Cytochrome P450"/>
    <property type="match status" value="1"/>
</dbReference>
<protein>
    <recommendedName>
        <fullName evidence="13">Flavonoid-6-hydroxylase</fullName>
    </recommendedName>
</protein>
<keyword evidence="16" id="KW-0472">Membrane</keyword>
<keyword evidence="16" id="KW-1133">Transmembrane helix</keyword>
<evidence type="ECO:0000256" key="4">
    <source>
        <dbReference type="ARBA" id="ARBA00022723"/>
    </source>
</evidence>
<evidence type="ECO:0000256" key="16">
    <source>
        <dbReference type="SAM" id="Phobius"/>
    </source>
</evidence>
<dbReference type="InterPro" id="IPR002401">
    <property type="entry name" value="Cyt_P450_E_grp-I"/>
</dbReference>
<evidence type="ECO:0000256" key="9">
    <source>
        <dbReference type="ARBA" id="ARBA00050930"/>
    </source>
</evidence>
<dbReference type="GO" id="GO:0004497">
    <property type="term" value="F:monooxygenase activity"/>
    <property type="evidence" value="ECO:0007669"/>
    <property type="project" value="UniProtKB-KW"/>
</dbReference>
<dbReference type="InterPro" id="IPR036396">
    <property type="entry name" value="Cyt_P450_sf"/>
</dbReference>
<keyword evidence="18" id="KW-1185">Reference proteome</keyword>
<evidence type="ECO:0000256" key="14">
    <source>
        <dbReference type="PIRSR" id="PIRSR602401-1"/>
    </source>
</evidence>
<feature type="transmembrane region" description="Helical" evidence="16">
    <location>
        <begin position="300"/>
        <end position="321"/>
    </location>
</feature>
<evidence type="ECO:0000256" key="8">
    <source>
        <dbReference type="ARBA" id="ARBA00034479"/>
    </source>
</evidence>
<comment type="similarity">
    <text evidence="15">Belongs to the cytochrome P450 family.</text>
</comment>
<evidence type="ECO:0000256" key="10">
    <source>
        <dbReference type="ARBA" id="ARBA00051691"/>
    </source>
</evidence>
<evidence type="ECO:0000256" key="12">
    <source>
        <dbReference type="ARBA" id="ARBA00052216"/>
    </source>
</evidence>
<comment type="catalytic activity">
    <reaction evidence="10">
        <text>genkwanin + reduced [NADPH--hemoprotein reductase] + O2 = scutellarein 7-methyl ether + oxidized [NADPH--hemoprotein reductase] + H2O</text>
        <dbReference type="Rhea" id="RHEA:73427"/>
        <dbReference type="Rhea" id="RHEA-COMP:11964"/>
        <dbReference type="Rhea" id="RHEA-COMP:11965"/>
        <dbReference type="ChEBI" id="CHEBI:15377"/>
        <dbReference type="ChEBI" id="CHEBI:15379"/>
        <dbReference type="ChEBI" id="CHEBI:57618"/>
        <dbReference type="ChEBI" id="CHEBI:58210"/>
        <dbReference type="ChEBI" id="CHEBI:192700"/>
        <dbReference type="ChEBI" id="CHEBI:192701"/>
    </reaction>
    <physiologicalReaction direction="left-to-right" evidence="10">
        <dbReference type="Rhea" id="RHEA:73428"/>
    </physiologicalReaction>
</comment>
<dbReference type="GO" id="GO:0016020">
    <property type="term" value="C:membrane"/>
    <property type="evidence" value="ECO:0007669"/>
    <property type="project" value="UniProtKB-SubCell"/>
</dbReference>
<keyword evidence="4 14" id="KW-0479">Metal-binding</keyword>
<dbReference type="PRINTS" id="PR00463">
    <property type="entry name" value="EP450I"/>
</dbReference>
<comment type="pathway">
    <text evidence="8">Flavonoid metabolism.</text>
</comment>
<dbReference type="AlphaFoldDB" id="A0A5A7QG17"/>
<dbReference type="InterPro" id="IPR050651">
    <property type="entry name" value="Plant_Cytochrome_P450_Monoox"/>
</dbReference>
<dbReference type="PRINTS" id="PR00385">
    <property type="entry name" value="P450"/>
</dbReference>
<keyword evidence="3 14" id="KW-0349">Heme</keyword>
<comment type="catalytic activity">
    <reaction evidence="11">
        <text>(2S)-naringenin 4',7-dimethyl ether + reduced [NADPH--hemoprotein reductase] + O2 = (2S)-carthamidin-4',7-dimethyl ether + oxidized [NADPH--hemoprotein reductase] + H2O + H(+)</text>
        <dbReference type="Rhea" id="RHEA:73439"/>
        <dbReference type="Rhea" id="RHEA-COMP:11964"/>
        <dbReference type="Rhea" id="RHEA-COMP:11965"/>
        <dbReference type="ChEBI" id="CHEBI:15377"/>
        <dbReference type="ChEBI" id="CHEBI:15378"/>
        <dbReference type="ChEBI" id="CHEBI:15379"/>
        <dbReference type="ChEBI" id="CHEBI:57618"/>
        <dbReference type="ChEBI" id="CHEBI:58210"/>
        <dbReference type="ChEBI" id="CHEBI:192816"/>
        <dbReference type="ChEBI" id="CHEBI:192817"/>
    </reaction>
    <physiologicalReaction direction="left-to-right" evidence="11">
        <dbReference type="Rhea" id="RHEA:73440"/>
    </physiologicalReaction>
</comment>
<accession>A0A5A7QG17</accession>
<comment type="cofactor">
    <cofactor evidence="1 14">
        <name>heme</name>
        <dbReference type="ChEBI" id="CHEBI:30413"/>
    </cofactor>
</comment>
<keyword evidence="5 15" id="KW-0560">Oxidoreductase</keyword>
<feature type="binding site" description="axial binding residue" evidence="14">
    <location>
        <position position="446"/>
    </location>
    <ligand>
        <name>heme</name>
        <dbReference type="ChEBI" id="CHEBI:30413"/>
    </ligand>
    <ligandPart>
        <name>Fe</name>
        <dbReference type="ChEBI" id="CHEBI:18248"/>
    </ligandPart>
</feature>
<dbReference type="GO" id="GO:0020037">
    <property type="term" value="F:heme binding"/>
    <property type="evidence" value="ECO:0007669"/>
    <property type="project" value="InterPro"/>
</dbReference>
<dbReference type="PANTHER" id="PTHR47947">
    <property type="entry name" value="CYTOCHROME P450 82C3-RELATED"/>
    <property type="match status" value="1"/>
</dbReference>
<dbReference type="GO" id="GO:0016705">
    <property type="term" value="F:oxidoreductase activity, acting on paired donors, with incorporation or reduction of molecular oxygen"/>
    <property type="evidence" value="ECO:0007669"/>
    <property type="project" value="InterPro"/>
</dbReference>
<evidence type="ECO:0000256" key="5">
    <source>
        <dbReference type="ARBA" id="ARBA00023002"/>
    </source>
</evidence>
<dbReference type="Proteomes" id="UP000325081">
    <property type="component" value="Unassembled WGS sequence"/>
</dbReference>
<comment type="caution">
    <text evidence="17">The sequence shown here is derived from an EMBL/GenBank/DDBJ whole genome shotgun (WGS) entry which is preliminary data.</text>
</comment>
<evidence type="ECO:0000256" key="1">
    <source>
        <dbReference type="ARBA" id="ARBA00001971"/>
    </source>
</evidence>
<feature type="transmembrane region" description="Helical" evidence="16">
    <location>
        <begin position="6"/>
        <end position="22"/>
    </location>
</feature>
<sequence>MELSLSTFGAIIASFLVLYYYLSWSRSTTTHKSPPEAGGARLLTGHLHLMSPAGGLPHFKLAALSDKHGPIFTIRLGLKRAVVISSWELAKHVFTTCDVAVSSRPKLRASKHLSHDYAMFAYSPYGPFWRKMRKLVSVELLSLHQVEMQSDVRVSETARSVDELFRSGRALVDMKKWFGDLNLNVVLGIVAGKRFKDETGKCKRVMRDFFELAGMFVAADALPYLAWLDIGGHEKRMKENAKELDGIVGEWLAEHREKECSGEDDRPRDFMDVMVSVTRGGRRLHSEYDDDTIIKATCEAMIVGGVDTITVMLVWALSLLLNNRHALKKAQEELDIQVGKERQVNESDIHNLLYLQAVTKETLRLYPAGPLGSPREFSKDCSVRGYHIPRGTWLMVNIWKLHRDPQVWGPDVLEFKPERFLSTHNHLDIRGQDFEFIPFGAGRRICPGFNFALQMMNFVLANLLHTFDFWTVADEGIDMTESVGMTNMKATPLDVFVAPRISPSPWVSN</sequence>
<dbReference type="Pfam" id="PF00067">
    <property type="entry name" value="p450"/>
    <property type="match status" value="1"/>
</dbReference>
<comment type="catalytic activity">
    <reaction evidence="9">
        <text>(2S)-sakuranetin + reduced [NADPH--hemoprotein reductase] + O2 = (2S)-7-methylcarthamidin + oxidized [NADPH--hemoprotein reductase] + H2O + H(+)</text>
        <dbReference type="Rhea" id="RHEA:73431"/>
        <dbReference type="Rhea" id="RHEA-COMP:11964"/>
        <dbReference type="Rhea" id="RHEA-COMP:11965"/>
        <dbReference type="ChEBI" id="CHEBI:15377"/>
        <dbReference type="ChEBI" id="CHEBI:15378"/>
        <dbReference type="ChEBI" id="CHEBI:15379"/>
        <dbReference type="ChEBI" id="CHEBI:28927"/>
        <dbReference type="ChEBI" id="CHEBI:57618"/>
        <dbReference type="ChEBI" id="CHEBI:58210"/>
        <dbReference type="ChEBI" id="CHEBI:192815"/>
    </reaction>
    <physiologicalReaction direction="left-to-right" evidence="9">
        <dbReference type="Rhea" id="RHEA:73432"/>
    </physiologicalReaction>
</comment>
<comment type="catalytic activity">
    <reaction evidence="12">
        <text>apigenin 4',7-dimethyl ether + reduced [NADPH--hemoprotein reductase] + O2 = ladanein + oxidized [NADPH--hemoprotein reductase] + H2O + H(+)</text>
        <dbReference type="Rhea" id="RHEA:73435"/>
        <dbReference type="Rhea" id="RHEA-COMP:11964"/>
        <dbReference type="Rhea" id="RHEA-COMP:11965"/>
        <dbReference type="ChEBI" id="CHEBI:2769"/>
        <dbReference type="ChEBI" id="CHEBI:15377"/>
        <dbReference type="ChEBI" id="CHEBI:15378"/>
        <dbReference type="ChEBI" id="CHEBI:15379"/>
        <dbReference type="ChEBI" id="CHEBI:57618"/>
        <dbReference type="ChEBI" id="CHEBI:58210"/>
        <dbReference type="ChEBI" id="CHEBI:192702"/>
    </reaction>
    <physiologicalReaction direction="left-to-right" evidence="12">
        <dbReference type="Rhea" id="RHEA:73436"/>
    </physiologicalReaction>
</comment>
<keyword evidence="6 14" id="KW-0408">Iron</keyword>
<comment type="subcellular location">
    <subcellularLocation>
        <location evidence="2">Membrane</location>
        <topology evidence="2">Single-pass membrane protein</topology>
    </subcellularLocation>
</comment>
<reference evidence="18" key="1">
    <citation type="journal article" date="2019" name="Curr. Biol.">
        <title>Genome Sequence of Striga asiatica Provides Insight into the Evolution of Plant Parasitism.</title>
        <authorList>
            <person name="Yoshida S."/>
            <person name="Kim S."/>
            <person name="Wafula E.K."/>
            <person name="Tanskanen J."/>
            <person name="Kim Y.M."/>
            <person name="Honaas L."/>
            <person name="Yang Z."/>
            <person name="Spallek T."/>
            <person name="Conn C.E."/>
            <person name="Ichihashi Y."/>
            <person name="Cheong K."/>
            <person name="Cui S."/>
            <person name="Der J.P."/>
            <person name="Gundlach H."/>
            <person name="Jiao Y."/>
            <person name="Hori C."/>
            <person name="Ishida J.K."/>
            <person name="Kasahara H."/>
            <person name="Kiba T."/>
            <person name="Kim M.S."/>
            <person name="Koo N."/>
            <person name="Laohavisit A."/>
            <person name="Lee Y.H."/>
            <person name="Lumba S."/>
            <person name="McCourt P."/>
            <person name="Mortimer J.C."/>
            <person name="Mutuku J.M."/>
            <person name="Nomura T."/>
            <person name="Sasaki-Sekimoto Y."/>
            <person name="Seto Y."/>
            <person name="Wang Y."/>
            <person name="Wakatake T."/>
            <person name="Sakakibara H."/>
            <person name="Demura T."/>
            <person name="Yamaguchi S."/>
            <person name="Yoneyama K."/>
            <person name="Manabe R.I."/>
            <person name="Nelson D.C."/>
            <person name="Schulman A.H."/>
            <person name="Timko M.P."/>
            <person name="dePamphilis C.W."/>
            <person name="Choi D."/>
            <person name="Shirasu K."/>
        </authorList>
    </citation>
    <scope>NUCLEOTIDE SEQUENCE [LARGE SCALE GENOMIC DNA]</scope>
    <source>
        <strain evidence="18">cv. UVA1</strain>
    </source>
</reference>
<evidence type="ECO:0000256" key="2">
    <source>
        <dbReference type="ARBA" id="ARBA00004167"/>
    </source>
</evidence>
<evidence type="ECO:0000313" key="17">
    <source>
        <dbReference type="EMBL" id="GER44255.1"/>
    </source>
</evidence>
<name>A0A5A7QG17_STRAF</name>
<dbReference type="PROSITE" id="PS00086">
    <property type="entry name" value="CYTOCHROME_P450"/>
    <property type="match status" value="1"/>
</dbReference>
<evidence type="ECO:0000256" key="3">
    <source>
        <dbReference type="ARBA" id="ARBA00022617"/>
    </source>
</evidence>
<keyword evidence="16" id="KW-0812">Transmembrane</keyword>
<keyword evidence="7 15" id="KW-0503">Monooxygenase</keyword>
<evidence type="ECO:0000256" key="13">
    <source>
        <dbReference type="ARBA" id="ARBA00067499"/>
    </source>
</evidence>
<gene>
    <name evidence="17" type="ORF">STAS_21143</name>
</gene>
<evidence type="ECO:0000256" key="7">
    <source>
        <dbReference type="ARBA" id="ARBA00023033"/>
    </source>
</evidence>
<evidence type="ECO:0000313" key="18">
    <source>
        <dbReference type="Proteomes" id="UP000325081"/>
    </source>
</evidence>
<dbReference type="InterPro" id="IPR017972">
    <property type="entry name" value="Cyt_P450_CS"/>
</dbReference>
<proteinExistence type="inferred from homology"/>
<dbReference type="GO" id="GO:0005506">
    <property type="term" value="F:iron ion binding"/>
    <property type="evidence" value="ECO:0007669"/>
    <property type="project" value="InterPro"/>
</dbReference>
<evidence type="ECO:0000256" key="11">
    <source>
        <dbReference type="ARBA" id="ARBA00052049"/>
    </source>
</evidence>
<dbReference type="InterPro" id="IPR001128">
    <property type="entry name" value="Cyt_P450"/>
</dbReference>
<dbReference type="FunFam" id="1.10.630.10:FF:000026">
    <property type="entry name" value="Cytochrome P450 82C4"/>
    <property type="match status" value="1"/>
</dbReference>
<organism evidence="17 18">
    <name type="scientific">Striga asiatica</name>
    <name type="common">Asiatic witchweed</name>
    <name type="synonym">Buchnera asiatica</name>
    <dbReference type="NCBI Taxonomy" id="4170"/>
    <lineage>
        <taxon>Eukaryota</taxon>
        <taxon>Viridiplantae</taxon>
        <taxon>Streptophyta</taxon>
        <taxon>Embryophyta</taxon>
        <taxon>Tracheophyta</taxon>
        <taxon>Spermatophyta</taxon>
        <taxon>Magnoliopsida</taxon>
        <taxon>eudicotyledons</taxon>
        <taxon>Gunneridae</taxon>
        <taxon>Pentapetalae</taxon>
        <taxon>asterids</taxon>
        <taxon>lamiids</taxon>
        <taxon>Lamiales</taxon>
        <taxon>Orobanchaceae</taxon>
        <taxon>Buchnereae</taxon>
        <taxon>Striga</taxon>
    </lineage>
</organism>